<evidence type="ECO:0000313" key="8">
    <source>
        <dbReference type="Proteomes" id="UP000323502"/>
    </source>
</evidence>
<dbReference type="Gene3D" id="3.30.420.40">
    <property type="match status" value="2"/>
</dbReference>
<dbReference type="RefSeq" id="WP_174236632.1">
    <property type="nucleotide sequence ID" value="NZ_CP178397.1"/>
</dbReference>
<dbReference type="InterPro" id="IPR049874">
    <property type="entry name" value="ROK_cs"/>
</dbReference>
<dbReference type="PANTHER" id="PTHR42742">
    <property type="entry name" value="TRANSCRIPTIONAL REPRESSOR MPRA"/>
    <property type="match status" value="1"/>
</dbReference>
<dbReference type="PROSITE" id="PS01125">
    <property type="entry name" value="ROK"/>
    <property type="match status" value="1"/>
</dbReference>
<dbReference type="InterPro" id="IPR000600">
    <property type="entry name" value="ROK"/>
</dbReference>
<dbReference type="SUPFAM" id="SSF53067">
    <property type="entry name" value="Actin-like ATPase domain"/>
    <property type="match status" value="1"/>
</dbReference>
<evidence type="ECO:0000256" key="2">
    <source>
        <dbReference type="ARBA" id="ARBA00022723"/>
    </source>
</evidence>
<reference evidence="7 8" key="1">
    <citation type="submission" date="2016-10" db="EMBL/GenBank/DDBJ databases">
        <authorList>
            <person name="Varghese N."/>
            <person name="Submissions S."/>
        </authorList>
    </citation>
    <scope>NUCLEOTIDE SEQUENCE [LARGE SCALE GENOMIC DNA]</scope>
    <source>
        <strain evidence="7 8">S7-754</strain>
    </source>
</reference>
<evidence type="ECO:0000256" key="4">
    <source>
        <dbReference type="ARBA" id="ARBA00022842"/>
    </source>
</evidence>
<dbReference type="EC" id="2.7.1.4" evidence="5"/>
<evidence type="ECO:0000256" key="5">
    <source>
        <dbReference type="ARBA" id="ARBA00038887"/>
    </source>
</evidence>
<keyword evidence="8" id="KW-1185">Reference proteome</keyword>
<dbReference type="GO" id="GO:0008865">
    <property type="term" value="F:fructokinase activity"/>
    <property type="evidence" value="ECO:0007669"/>
    <property type="project" value="UniProtKB-EC"/>
</dbReference>
<dbReference type="CDD" id="cd24067">
    <property type="entry name" value="ASKHA_NBD_ROK_BsFRK-like"/>
    <property type="match status" value="1"/>
</dbReference>
<dbReference type="PANTHER" id="PTHR42742:SF3">
    <property type="entry name" value="FRUCTOKINASE"/>
    <property type="match status" value="1"/>
</dbReference>
<dbReference type="InterPro" id="IPR051804">
    <property type="entry name" value="Carb_Metab_Reg_Kinase/Isom"/>
</dbReference>
<keyword evidence="2" id="KW-0479">Metal-binding</keyword>
<keyword evidence="7" id="KW-0808">Transferase</keyword>
<evidence type="ECO:0000313" key="7">
    <source>
        <dbReference type="EMBL" id="SDF39318.1"/>
    </source>
</evidence>
<evidence type="ECO:0000256" key="3">
    <source>
        <dbReference type="ARBA" id="ARBA00022833"/>
    </source>
</evidence>
<comment type="catalytic activity">
    <reaction evidence="6">
        <text>D-fructose + ATP = D-fructose 6-phosphate + ADP + H(+)</text>
        <dbReference type="Rhea" id="RHEA:16125"/>
        <dbReference type="ChEBI" id="CHEBI:15378"/>
        <dbReference type="ChEBI" id="CHEBI:30616"/>
        <dbReference type="ChEBI" id="CHEBI:37721"/>
        <dbReference type="ChEBI" id="CHEBI:61527"/>
        <dbReference type="ChEBI" id="CHEBI:456216"/>
        <dbReference type="EC" id="2.7.1.4"/>
    </reaction>
</comment>
<comment type="cofactor">
    <cofactor evidence="1">
        <name>Mg(2+)</name>
        <dbReference type="ChEBI" id="CHEBI:18420"/>
    </cofactor>
</comment>
<sequence length="301" mass="30841">MTEAADRIVAGVELGGTKSIVLIGRGREILVSERFPTTDPATTLGVLAAKLAEWRDAYAPEALGIGSFGPIALDAHGADYGRMLATPKPGWAGADVRGALAEGFGERIAIHTDVTGAALAEGFWGAAKGLGDHVYVTVGTGVGMGIVSGGHPVSGRMHPEAGHVRVRRMPGDGFTGVCPFHGDCLEGLVSGPAIAARAGRPAQELDAHDPAWTFVADALAESFVGLFLTLACGRIVVGGGVGMGQQHLLPMVQQRVVAKLAGYLPFVDAAQVANRIVHAQLGDQAGPLGTLALAQTVLPAR</sequence>
<dbReference type="GO" id="GO:0046872">
    <property type="term" value="F:metal ion binding"/>
    <property type="evidence" value="ECO:0007669"/>
    <property type="project" value="UniProtKB-KW"/>
</dbReference>
<keyword evidence="7" id="KW-0418">Kinase</keyword>
<organism evidence="7 8">
    <name type="scientific">Sphingomonas carotinifaciens</name>
    <dbReference type="NCBI Taxonomy" id="1166323"/>
    <lineage>
        <taxon>Bacteria</taxon>
        <taxon>Pseudomonadati</taxon>
        <taxon>Pseudomonadota</taxon>
        <taxon>Alphaproteobacteria</taxon>
        <taxon>Sphingomonadales</taxon>
        <taxon>Sphingomonadaceae</taxon>
        <taxon>Sphingomonas</taxon>
    </lineage>
</organism>
<keyword evidence="4" id="KW-0460">Magnesium</keyword>
<evidence type="ECO:0000256" key="6">
    <source>
        <dbReference type="ARBA" id="ARBA00048451"/>
    </source>
</evidence>
<accession>A0A1G7KPZ4</accession>
<dbReference type="InterPro" id="IPR043129">
    <property type="entry name" value="ATPase_NBD"/>
</dbReference>
<keyword evidence="3" id="KW-0862">Zinc</keyword>
<name>A0A1G7KPZ4_9SPHN</name>
<dbReference type="Proteomes" id="UP000323502">
    <property type="component" value="Unassembled WGS sequence"/>
</dbReference>
<dbReference type="Pfam" id="PF00480">
    <property type="entry name" value="ROK"/>
    <property type="match status" value="1"/>
</dbReference>
<dbReference type="AlphaFoldDB" id="A0A1G7KPZ4"/>
<proteinExistence type="predicted"/>
<protein>
    <recommendedName>
        <fullName evidence="5">fructokinase</fullName>
        <ecNumber evidence="5">2.7.1.4</ecNumber>
    </recommendedName>
</protein>
<evidence type="ECO:0000256" key="1">
    <source>
        <dbReference type="ARBA" id="ARBA00001946"/>
    </source>
</evidence>
<gene>
    <name evidence="7" type="ORF">SAMN05216557_103207</name>
</gene>
<dbReference type="EMBL" id="FNBI01000003">
    <property type="protein sequence ID" value="SDF39318.1"/>
    <property type="molecule type" value="Genomic_DNA"/>
</dbReference>